<organism evidence="1 2">
    <name type="scientific">Nemania bipapillata</name>
    <dbReference type="NCBI Taxonomy" id="110536"/>
    <lineage>
        <taxon>Eukaryota</taxon>
        <taxon>Fungi</taxon>
        <taxon>Dikarya</taxon>
        <taxon>Ascomycota</taxon>
        <taxon>Pezizomycotina</taxon>
        <taxon>Sordariomycetes</taxon>
        <taxon>Xylariomycetidae</taxon>
        <taxon>Xylariales</taxon>
        <taxon>Xylariaceae</taxon>
        <taxon>Nemania</taxon>
    </lineage>
</organism>
<protein>
    <submittedName>
        <fullName evidence="1">Uncharacterized protein</fullName>
    </submittedName>
</protein>
<comment type="caution">
    <text evidence="1">The sequence shown here is derived from an EMBL/GenBank/DDBJ whole genome shotgun (WGS) entry which is preliminary data.</text>
</comment>
<gene>
    <name evidence="1" type="ORF">ONZ43_g36</name>
</gene>
<dbReference type="EMBL" id="JAPESX010000004">
    <property type="protein sequence ID" value="KAJ8124183.1"/>
    <property type="molecule type" value="Genomic_DNA"/>
</dbReference>
<evidence type="ECO:0000313" key="2">
    <source>
        <dbReference type="Proteomes" id="UP001153334"/>
    </source>
</evidence>
<proteinExistence type="predicted"/>
<keyword evidence="2" id="KW-1185">Reference proteome</keyword>
<name>A0ACC2JAK2_9PEZI</name>
<sequence length="1033" mass="113214">MERAAARMGSADTPQQNVVQAATRTVMQKQHVDNSVEAPQTSVIPVVKKAMELVAMHLARPVAGRKSCSAIEPEDLNLSGFTHINFAFAFFDPQSFEIVPMDPNSGKLFSRFTALKEKYNGLQTWVSVGGWSFTDPGPTQEAFSTMTSTSANRAKFIQALVKFMNQYGFDGIDLDWEYPQADDRGGQSGDMANYVLLAKEIKAGIGNKGLSMTLPTSFWYLQHFDVNSLQDSVDWFNFMSYDLHGTWDADSKFIGPLLAPHTNLTEIDMGLDLLWRAGVKPDKVVLGLAWYGRSFTLKDPSCNTPNGVCQFNGGAKAGPCTDTIGILDYQEISDVVINNNLNPVWDKTAGVKWITWDTDQWISYDDQDTFQQKKDFASNRCLGGLMIWAMDQMNQEQSNGLGQAPGVTVDQQADAAQMSADQAAKLSCYTTDCNAQCKSGTNEVAEVFGQPGQVSTRDRCSQGQYRSVCCNDGTTMGTCTWRGYRGMGMSCIQGCASGETEVITDTSVKNNNKEQNCNGGLQSYCCSGFKAPPSSNDLTGQLADAAKDAAESAAEQLALDVAAKAFCRIAVPALLAPLELAEDLIPIIGEILDIAEIAATPALINTCVKGVEKEGKAEFKVFGKEHTLSYDKPKTTAQSRPPESSHSKESTSSECNSSKRAPCLRHISTFEPNHPITTLHPGILDRNCDGNKWPQACQHYESVINYHAVLRDPHERGYNPLTCPVTSRGNYRSGDQIVDVWSGQHADSWWHGYMQEFGLNCERDEYPPIAFWQDQNLHEQYIRMVAASENEAAGNALFGIGFCGWRFNGDGIGRLPEATNNHAFRSTRNMAGRVYDVYTGDVTTTQSTVRIRFINMPNDADDGLTANPCWPSTLIDDPGFALLTDDPWYLGEPQRRQFTALYRNDPPLAYTMGKPPMNGYQRARRGSPVLYPRVEDMVADDGNSTRRLTDEELSERGIRKCGTPNCRDEVAGLAKEGVNVVRPIRSPAEMTVDAEPTPIVADAEAASETVPASVGSGADSYLEKPAKATGVSS</sequence>
<accession>A0ACC2JAK2</accession>
<reference evidence="1" key="1">
    <citation type="submission" date="2022-11" db="EMBL/GenBank/DDBJ databases">
        <title>Genome Sequence of Nemania bipapillata.</title>
        <authorList>
            <person name="Buettner E."/>
        </authorList>
    </citation>
    <scope>NUCLEOTIDE SEQUENCE</scope>
    <source>
        <strain evidence="1">CP14</strain>
    </source>
</reference>
<evidence type="ECO:0000313" key="1">
    <source>
        <dbReference type="EMBL" id="KAJ8124183.1"/>
    </source>
</evidence>
<dbReference type="Proteomes" id="UP001153334">
    <property type="component" value="Unassembled WGS sequence"/>
</dbReference>